<dbReference type="EMBL" id="KI912121">
    <property type="protein sequence ID" value="ETS73751.1"/>
    <property type="molecule type" value="Genomic_DNA"/>
</dbReference>
<dbReference type="OrthoDB" id="4772757at2759"/>
<gene>
    <name evidence="8" type="ORF">PFICI_14697</name>
</gene>
<dbReference type="OMA" id="YYKAYYK"/>
<feature type="repeat" description="ANK" evidence="3">
    <location>
        <begin position="2041"/>
        <end position="2073"/>
    </location>
</feature>
<dbReference type="Proteomes" id="UP000030651">
    <property type="component" value="Unassembled WGS sequence"/>
</dbReference>
<dbReference type="Pfam" id="PF22939">
    <property type="entry name" value="WHD_GPIID"/>
    <property type="match status" value="1"/>
</dbReference>
<feature type="repeat" description="ANK" evidence="3">
    <location>
        <begin position="809"/>
        <end position="841"/>
    </location>
</feature>
<feature type="domain" description="DUF7708" evidence="6">
    <location>
        <begin position="88"/>
        <end position="204"/>
    </location>
</feature>
<dbReference type="InParanoid" id="W3WLT1"/>
<reference evidence="9" key="1">
    <citation type="journal article" date="2015" name="BMC Genomics">
        <title>Genomic and transcriptomic analysis of the endophytic fungus Pestalotiopsis fici reveals its lifestyle and high potential for synthesis of natural products.</title>
        <authorList>
            <person name="Wang X."/>
            <person name="Zhang X."/>
            <person name="Liu L."/>
            <person name="Xiang M."/>
            <person name="Wang W."/>
            <person name="Sun X."/>
            <person name="Che Y."/>
            <person name="Guo L."/>
            <person name="Liu G."/>
            <person name="Guo L."/>
            <person name="Wang C."/>
            <person name="Yin W.B."/>
            <person name="Stadler M."/>
            <person name="Zhang X."/>
            <person name="Liu X."/>
        </authorList>
    </citation>
    <scope>NUCLEOTIDE SEQUENCE [LARGE SCALE GENOMIC DNA]</scope>
    <source>
        <strain evidence="9">W106-1 / CGMCC3.15140</strain>
    </source>
</reference>
<dbReference type="Pfam" id="PF24883">
    <property type="entry name" value="NPHP3_N"/>
    <property type="match status" value="1"/>
</dbReference>
<organism evidence="8 9">
    <name type="scientific">Pestalotiopsis fici (strain W106-1 / CGMCC3.15140)</name>
    <dbReference type="NCBI Taxonomy" id="1229662"/>
    <lineage>
        <taxon>Eukaryota</taxon>
        <taxon>Fungi</taxon>
        <taxon>Dikarya</taxon>
        <taxon>Ascomycota</taxon>
        <taxon>Pezizomycotina</taxon>
        <taxon>Sordariomycetes</taxon>
        <taxon>Xylariomycetidae</taxon>
        <taxon>Amphisphaeriales</taxon>
        <taxon>Sporocadaceae</taxon>
        <taxon>Pestalotiopsis</taxon>
    </lineage>
</organism>
<sequence length="2091" mass="229623">MASRAESASHSESTTIPSAQSSSESLWAEALDLLHAEDGERLRLLAAEKITVLDEVLEAAKEKRQQCQDGQWKYKKSDGTVVVLRDVFDKMVKWLTKLQTIGDLVVQFDSTHLTIPWAAIKFFLAISSSDSQNLSAVFDGLEMITNLISRYKIFEELYLREVSKATELLKQAIIKLYASVLTFLAQAKRYYSQNTASKLWRAISLQPLSTLRSVDDKLGNLLVEGKAHQTELRKALDDLRLTQIHGHLSTLLQDAESKSATFVFLQLQLTTPGLKKRQFLNWISPIPYSKHHDNIRRDRIQESGLWIFEQRQYTDWKQSATSSLLWLRGMPGSGKSRLMSLLVDTTRENDINPQAEPFAYFYCDRNGTEPERGNPLAILRSILRQLCCHSSKLKIHDVLARKYHEYEAEDPQLRELPLAETKGLIIEFLKDSPATIMIDALDECAMDLRYELLGAINEIMAPHSKRVKILVSSRDNVEDISSRLEKASNFTLEVTPNAADIETFVRLELDRSIKELRLLNGQVSPELQDTLIQRLTHGAQGMFLWAALQMQNLCSPRIKFEADVLYELQKMPKRLQDVYTDIYEQIQTIAVPSRRIATTALQWLLCAKGRLSSEDFITAVSVSETDTSIRLSAAQLLDICGNLVVLDTDLNVFRFAHLSVREFLEGKPEYAPKLTHATAADICLNTLLTREWLSSEVTWQKATLYRYVTLYWASHIEHCRKDRDKGKIGDALQLSARDDRVTPWFAKWLLQIESASITLGWDDPLKEKIEQSLCHPETCFFTACAFGFLKLVEHITRINPSVTRRKNARGATGLHLASQFGYPEIVRVLLERGAETDTRDQQMETALIHASSTGHEDIVSLLLEKGADRSVQGKRFGNALQAACLHGHEAVVDLLIDDVDIEAEGGQFGTALQAASLRGHENVVQILLRGGAQVNALGGDYNLTEEISQGEPNIPSRVDRALEFLFHKQALLEEKKRPPLSHALFRELTIGRLLDERIDINITKTGFGSALQAAARGGHEKVVHVLLVAGADVDVEGGTYGSATQAAAVSGNEEVIRHLINSGADINVQNGLYNTALQAACRFGNETVVRMLLDYKADVNAQGGVYGSALQAACRAGSIRIIELLLHHGADTNSFGGTYCTPLQAASAKGSLRVVQILLNEGAKVNVRGGQYGSALQAASRGGHLKVVEVLMANGGRPEASLQISAAAGHDKIVEFLLDQGVDPNARQFEAFGSALEIAVAAGREDLAHLLCERGAQADDGQQYFGTALQIATSFGNKKLVRLLLEHGANPGEDGGGFGFGLEIAKLLQGTSDKADTSSHWWDGPLGLASAAGDEEVVQLLLEKFTKSTDRFSFEQALRKAAKNGHLSIVELLLDYQDEIHLAEEVPLEDACAGGHTDIVRFLMDRYADAELHLDESLLEAAEANNMEIARMLLLRGADVGRDHHFAGTVLHMACCNGSVELAQLFLDFGAEVDWRGDAEVTPLMLACARGHDAVVQLLLDHGADPDLLEKQFHAPYRIYKERDFGKPLLAAVHGGHETIVHLLLDHPRYDKNGTTDQDKLIDTCVKEFGTALQVACLKGYTTIIDRLLNQGARTNVCGGQYGSALQAACWKGNEEIVQILLGHGSDINIRGGMYGAPLQAAAAGGHTNLVRLMLGAGAKLKLPAHGKFGSALQAAASLGDLEIVRCLLDHGADVGGKDEHGQTSLHAAAHGGHEAVVKLLLDRGANVNDKDLRGFGALRWVSSHGYENLVGLFFSKGAQRDLRDDWFGWTAMHCAAHNGHLSVLKRLLEDDFEVATKDNNGKTPLFLAAENGKHLAVRLLSNHGAAVDETDSFGRTALHMAARGGHKSTIRVLLQNGAEMEARDRDNNQTPLHFAADYNQYEAAYLLWINGADLNARTAEGDTPLLIAARNNATSVLSLLVIKGADIHVQDMAGRSALHIAAIRRNKEAVQILLDNGATVYDRDEAGCTALYLAVQDVRGLPERLPIEGVMLVLLGGRSDVNDRNKRGRTPLHAAVMAGEKKSVQILLDRGADVSAQDEDGNTALHLAFSLDHTHLNELLVARGAVPDILNKHGEPAAAIARQDLSWYSD</sequence>
<dbReference type="Pfam" id="PF00023">
    <property type="entry name" value="Ank"/>
    <property type="match status" value="4"/>
</dbReference>
<dbReference type="PROSITE" id="PS50297">
    <property type="entry name" value="ANK_REP_REGION"/>
    <property type="match status" value="22"/>
</dbReference>
<feature type="compositionally biased region" description="Low complexity" evidence="4">
    <location>
        <begin position="1"/>
        <end position="13"/>
    </location>
</feature>
<feature type="repeat" description="ANK" evidence="3">
    <location>
        <begin position="1197"/>
        <end position="1229"/>
    </location>
</feature>
<evidence type="ECO:0000256" key="1">
    <source>
        <dbReference type="ARBA" id="ARBA00022737"/>
    </source>
</evidence>
<protein>
    <submittedName>
        <fullName evidence="8">Uncharacterized protein</fullName>
    </submittedName>
</protein>
<feature type="repeat" description="ANK" evidence="3">
    <location>
        <begin position="1801"/>
        <end position="1833"/>
    </location>
</feature>
<accession>W3WLT1</accession>
<feature type="repeat" description="ANK" evidence="3">
    <location>
        <begin position="1768"/>
        <end position="1800"/>
    </location>
</feature>
<dbReference type="InterPro" id="IPR027417">
    <property type="entry name" value="P-loop_NTPase"/>
</dbReference>
<dbReference type="GeneID" id="19279710"/>
<evidence type="ECO:0000256" key="3">
    <source>
        <dbReference type="PROSITE-ProRule" id="PRU00023"/>
    </source>
</evidence>
<feature type="repeat" description="ANK" evidence="3">
    <location>
        <begin position="1834"/>
        <end position="1866"/>
    </location>
</feature>
<feature type="repeat" description="ANK" evidence="3">
    <location>
        <begin position="1138"/>
        <end position="1170"/>
    </location>
</feature>
<feature type="repeat" description="ANK" evidence="3">
    <location>
        <begin position="1701"/>
        <end position="1733"/>
    </location>
</feature>
<feature type="repeat" description="ANK" evidence="3">
    <location>
        <begin position="1934"/>
        <end position="1966"/>
    </location>
</feature>
<evidence type="ECO:0000259" key="7">
    <source>
        <dbReference type="Pfam" id="PF24883"/>
    </source>
</evidence>
<feature type="domain" description="Nephrocystin 3-like N-terminal" evidence="7">
    <location>
        <begin position="303"/>
        <end position="474"/>
    </location>
</feature>
<feature type="repeat" description="ANK" evidence="3">
    <location>
        <begin position="1039"/>
        <end position="1071"/>
    </location>
</feature>
<dbReference type="PRINTS" id="PR01415">
    <property type="entry name" value="ANKYRIN"/>
</dbReference>
<dbReference type="HOGENOM" id="CLU_230828_0_0_1"/>
<dbReference type="KEGG" id="pfy:PFICI_14697"/>
<dbReference type="RefSeq" id="XP_007841469.1">
    <property type="nucleotide sequence ID" value="XM_007843278.1"/>
</dbReference>
<dbReference type="PANTHER" id="PTHR24123">
    <property type="entry name" value="ANKYRIN REPEAT-CONTAINING"/>
    <property type="match status" value="1"/>
</dbReference>
<dbReference type="Pfam" id="PF24809">
    <property type="entry name" value="DUF7708"/>
    <property type="match status" value="1"/>
</dbReference>
<dbReference type="SUPFAM" id="SSF52540">
    <property type="entry name" value="P-loop containing nucleoside triphosphate hydrolases"/>
    <property type="match status" value="1"/>
</dbReference>
<feature type="repeat" description="ANK" evidence="3">
    <location>
        <begin position="1668"/>
        <end position="1700"/>
    </location>
</feature>
<feature type="repeat" description="ANK" evidence="3">
    <location>
        <begin position="1601"/>
        <end position="1633"/>
    </location>
</feature>
<proteinExistence type="predicted"/>
<evidence type="ECO:0000313" key="9">
    <source>
        <dbReference type="Proteomes" id="UP000030651"/>
    </source>
</evidence>
<keyword evidence="1" id="KW-0677">Repeat</keyword>
<feature type="repeat" description="ANK" evidence="3">
    <location>
        <begin position="1009"/>
        <end position="1038"/>
    </location>
</feature>
<feature type="repeat" description="ANK" evidence="3">
    <location>
        <begin position="1868"/>
        <end position="1900"/>
    </location>
</feature>
<dbReference type="InterPro" id="IPR036770">
    <property type="entry name" value="Ankyrin_rpt-contain_sf"/>
</dbReference>
<feature type="repeat" description="ANK" evidence="3">
    <location>
        <begin position="1108"/>
        <end position="1137"/>
    </location>
</feature>
<dbReference type="Pfam" id="PF12796">
    <property type="entry name" value="Ank_2"/>
    <property type="match status" value="11"/>
</dbReference>
<keyword evidence="9" id="KW-1185">Reference proteome</keyword>
<dbReference type="Gene3D" id="3.40.50.300">
    <property type="entry name" value="P-loop containing nucleotide triphosphate hydrolases"/>
    <property type="match status" value="1"/>
</dbReference>
<feature type="repeat" description="ANK" evidence="3">
    <location>
        <begin position="1901"/>
        <end position="1933"/>
    </location>
</feature>
<dbReference type="PANTHER" id="PTHR24123:SF33">
    <property type="entry name" value="PROTEIN HOS4"/>
    <property type="match status" value="1"/>
</dbReference>
<evidence type="ECO:0000313" key="8">
    <source>
        <dbReference type="EMBL" id="ETS73751.1"/>
    </source>
</evidence>
<evidence type="ECO:0000256" key="2">
    <source>
        <dbReference type="ARBA" id="ARBA00023043"/>
    </source>
</evidence>
<feature type="region of interest" description="Disordered" evidence="4">
    <location>
        <begin position="1"/>
        <end position="21"/>
    </location>
</feature>
<feature type="repeat" description="ANK" evidence="3">
    <location>
        <begin position="842"/>
        <end position="874"/>
    </location>
</feature>
<feature type="repeat" description="ANK" evidence="3">
    <location>
        <begin position="907"/>
        <end position="939"/>
    </location>
</feature>
<name>W3WLT1_PESFW</name>
<evidence type="ECO:0000259" key="6">
    <source>
        <dbReference type="Pfam" id="PF24809"/>
    </source>
</evidence>
<dbReference type="InterPro" id="IPR056125">
    <property type="entry name" value="DUF7708"/>
</dbReference>
<feature type="repeat" description="ANK" evidence="3">
    <location>
        <begin position="1267"/>
        <end position="1290"/>
    </location>
</feature>
<dbReference type="InterPro" id="IPR002110">
    <property type="entry name" value="Ankyrin_rpt"/>
</dbReference>
<dbReference type="Gene3D" id="1.25.40.20">
    <property type="entry name" value="Ankyrin repeat-containing domain"/>
    <property type="match status" value="9"/>
</dbReference>
<feature type="repeat" description="ANK" evidence="3">
    <location>
        <begin position="2008"/>
        <end position="2040"/>
    </location>
</feature>
<dbReference type="InterPro" id="IPR056884">
    <property type="entry name" value="NPHP3-like_N"/>
</dbReference>
<keyword evidence="2 3" id="KW-0040">ANK repeat</keyword>
<feature type="repeat" description="ANK" evidence="3">
    <location>
        <begin position="1479"/>
        <end position="1511"/>
    </location>
</feature>
<feature type="repeat" description="ANK" evidence="3">
    <location>
        <begin position="1072"/>
        <end position="1104"/>
    </location>
</feature>
<dbReference type="PROSITE" id="PS50088">
    <property type="entry name" value="ANK_REPEAT"/>
    <property type="match status" value="23"/>
</dbReference>
<dbReference type="InterPro" id="IPR054471">
    <property type="entry name" value="GPIID_WHD"/>
</dbReference>
<dbReference type="SMART" id="SM00248">
    <property type="entry name" value="ANK"/>
    <property type="match status" value="36"/>
</dbReference>
<feature type="domain" description="GPI inositol-deacylase winged helix" evidence="5">
    <location>
        <begin position="590"/>
        <end position="664"/>
    </location>
</feature>
<dbReference type="SUPFAM" id="SSF48403">
    <property type="entry name" value="Ankyrin repeat"/>
    <property type="match status" value="5"/>
</dbReference>
<evidence type="ECO:0000256" key="4">
    <source>
        <dbReference type="SAM" id="MobiDB-lite"/>
    </source>
</evidence>
<dbReference type="eggNOG" id="KOG4177">
    <property type="taxonomic scope" value="Eukaryota"/>
</dbReference>
<feature type="repeat" description="ANK" evidence="3">
    <location>
        <begin position="1446"/>
        <end position="1478"/>
    </location>
</feature>
<dbReference type="InterPro" id="IPR051165">
    <property type="entry name" value="Multifunctional_ANK_Repeat"/>
</dbReference>
<evidence type="ECO:0000259" key="5">
    <source>
        <dbReference type="Pfam" id="PF22939"/>
    </source>
</evidence>